<dbReference type="OrthoDB" id="5036790at2759"/>
<keyword evidence="1" id="KW-1133">Transmembrane helix</keyword>
<reference evidence="2" key="1">
    <citation type="submission" date="2022-09" db="EMBL/GenBank/DDBJ databases">
        <title>Fusarium specimens isolated from Avocado Roots.</title>
        <authorList>
            <person name="Stajich J."/>
            <person name="Roper C."/>
            <person name="Heimlech-Rivalta G."/>
        </authorList>
    </citation>
    <scope>NUCLEOTIDE SEQUENCE</scope>
    <source>
        <strain evidence="2">CF00136</strain>
    </source>
</reference>
<organism evidence="2 3">
    <name type="scientific">Fusarium torreyae</name>
    <dbReference type="NCBI Taxonomy" id="1237075"/>
    <lineage>
        <taxon>Eukaryota</taxon>
        <taxon>Fungi</taxon>
        <taxon>Dikarya</taxon>
        <taxon>Ascomycota</taxon>
        <taxon>Pezizomycotina</taxon>
        <taxon>Sordariomycetes</taxon>
        <taxon>Hypocreomycetidae</taxon>
        <taxon>Hypocreales</taxon>
        <taxon>Nectriaceae</taxon>
        <taxon>Fusarium</taxon>
    </lineage>
</organism>
<comment type="caution">
    <text evidence="2">The sequence shown here is derived from an EMBL/GenBank/DDBJ whole genome shotgun (WGS) entry which is preliminary data.</text>
</comment>
<proteinExistence type="predicted"/>
<keyword evidence="1" id="KW-0472">Membrane</keyword>
<dbReference type="AlphaFoldDB" id="A0A9W8S3V4"/>
<keyword evidence="1" id="KW-0812">Transmembrane</keyword>
<keyword evidence="3" id="KW-1185">Reference proteome</keyword>
<protein>
    <submittedName>
        <fullName evidence="2">Uncharacterized protein</fullName>
    </submittedName>
</protein>
<evidence type="ECO:0000313" key="2">
    <source>
        <dbReference type="EMBL" id="KAJ4264343.1"/>
    </source>
</evidence>
<feature type="transmembrane region" description="Helical" evidence="1">
    <location>
        <begin position="174"/>
        <end position="197"/>
    </location>
</feature>
<feature type="transmembrane region" description="Helical" evidence="1">
    <location>
        <begin position="233"/>
        <end position="258"/>
    </location>
</feature>
<gene>
    <name evidence="2" type="ORF">NW762_005539</name>
</gene>
<sequence length="262" mass="29000">MQFHYPFAFHIPARTIAQHSLPKISSASEKAVNAIPPRAVNFLTAPITPFKTFCIWAIDTSFETFINVQLDPYLGCCYPKRIVMVALSAPLKLLWVWAVASGRRSSLKDLVSDIRSVPWASWLRYVAILLACESAESLSATLMIRTFGDVRDHWGRMEGEEVVMPNWTKVAMSFIPYCVGILVQAVPLMVVTVRAALSVPRSGSATINNGGRGILDEIHTSLKSMTWPLSRTLGLYNVLGFIAGVLPGALMGLVPIWLDLYY</sequence>
<dbReference type="Proteomes" id="UP001152049">
    <property type="component" value="Unassembled WGS sequence"/>
</dbReference>
<evidence type="ECO:0000313" key="3">
    <source>
        <dbReference type="Proteomes" id="UP001152049"/>
    </source>
</evidence>
<name>A0A9W8S3V4_9HYPO</name>
<evidence type="ECO:0000256" key="1">
    <source>
        <dbReference type="SAM" id="Phobius"/>
    </source>
</evidence>
<accession>A0A9W8S3V4</accession>
<dbReference type="EMBL" id="JAOQAZ010000008">
    <property type="protein sequence ID" value="KAJ4264343.1"/>
    <property type="molecule type" value="Genomic_DNA"/>
</dbReference>